<accession>A0A3N4J5T6</accession>
<proteinExistence type="predicted"/>
<evidence type="ECO:0000313" key="2">
    <source>
        <dbReference type="Proteomes" id="UP000276215"/>
    </source>
</evidence>
<evidence type="ECO:0000313" key="1">
    <source>
        <dbReference type="EMBL" id="RPA93669.1"/>
    </source>
</evidence>
<keyword evidence="2" id="KW-1185">Reference proteome</keyword>
<dbReference type="AlphaFoldDB" id="A0A3N4J5T6"/>
<evidence type="ECO:0008006" key="3">
    <source>
        <dbReference type="Google" id="ProtNLM"/>
    </source>
</evidence>
<name>A0A3N4J5T6_9PEZI</name>
<dbReference type="OrthoDB" id="5355583at2759"/>
<reference evidence="1 2" key="1">
    <citation type="journal article" date="2018" name="Nat. Ecol. Evol.">
        <title>Pezizomycetes genomes reveal the molecular basis of ectomycorrhizal truffle lifestyle.</title>
        <authorList>
            <person name="Murat C."/>
            <person name="Payen T."/>
            <person name="Noel B."/>
            <person name="Kuo A."/>
            <person name="Morin E."/>
            <person name="Chen J."/>
            <person name="Kohler A."/>
            <person name="Krizsan K."/>
            <person name="Balestrini R."/>
            <person name="Da Silva C."/>
            <person name="Montanini B."/>
            <person name="Hainaut M."/>
            <person name="Levati E."/>
            <person name="Barry K.W."/>
            <person name="Belfiori B."/>
            <person name="Cichocki N."/>
            <person name="Clum A."/>
            <person name="Dockter R.B."/>
            <person name="Fauchery L."/>
            <person name="Guy J."/>
            <person name="Iotti M."/>
            <person name="Le Tacon F."/>
            <person name="Lindquist E.A."/>
            <person name="Lipzen A."/>
            <person name="Malagnac F."/>
            <person name="Mello A."/>
            <person name="Molinier V."/>
            <person name="Miyauchi S."/>
            <person name="Poulain J."/>
            <person name="Riccioni C."/>
            <person name="Rubini A."/>
            <person name="Sitrit Y."/>
            <person name="Splivallo R."/>
            <person name="Traeger S."/>
            <person name="Wang M."/>
            <person name="Zifcakova L."/>
            <person name="Wipf D."/>
            <person name="Zambonelli A."/>
            <person name="Paolocci F."/>
            <person name="Nowrousian M."/>
            <person name="Ottonello S."/>
            <person name="Baldrian P."/>
            <person name="Spatafora J.W."/>
            <person name="Henrissat B."/>
            <person name="Nagy L.G."/>
            <person name="Aury J.M."/>
            <person name="Wincker P."/>
            <person name="Grigoriev I.V."/>
            <person name="Bonfante P."/>
            <person name="Martin F.M."/>
        </authorList>
    </citation>
    <scope>NUCLEOTIDE SEQUENCE [LARGE SCALE GENOMIC DNA]</scope>
    <source>
        <strain evidence="1 2">120613-1</strain>
    </source>
</reference>
<gene>
    <name evidence="1" type="ORF">L873DRAFT_1704130</name>
</gene>
<dbReference type="EMBL" id="ML120448">
    <property type="protein sequence ID" value="RPA93669.1"/>
    <property type="molecule type" value="Genomic_DNA"/>
</dbReference>
<sequence length="119" mass="13233">MEQISATEERFVLMIEGKRSSLVDGMKQCLLSLKDMRDNNGGGDVYGFVTTGATWRMFRDDGRALQMSPRMNVVFDRIEVDQGGWMEDYSALVDCMFSALSNGGTFPNRSFAEAVVVAV</sequence>
<organism evidence="1 2">
    <name type="scientific">Choiromyces venosus 120613-1</name>
    <dbReference type="NCBI Taxonomy" id="1336337"/>
    <lineage>
        <taxon>Eukaryota</taxon>
        <taxon>Fungi</taxon>
        <taxon>Dikarya</taxon>
        <taxon>Ascomycota</taxon>
        <taxon>Pezizomycotina</taxon>
        <taxon>Pezizomycetes</taxon>
        <taxon>Pezizales</taxon>
        <taxon>Tuberaceae</taxon>
        <taxon>Choiromyces</taxon>
    </lineage>
</organism>
<dbReference type="Proteomes" id="UP000276215">
    <property type="component" value="Unassembled WGS sequence"/>
</dbReference>
<protein>
    <recommendedName>
        <fullName evidence="3">Fungal-type protein kinase domain-containing protein</fullName>
    </recommendedName>
</protein>